<protein>
    <recommendedName>
        <fullName evidence="3">ubiquitinyl hydrolase 1</fullName>
        <ecNumber evidence="3">3.4.19.12</ecNumber>
    </recommendedName>
</protein>
<dbReference type="GO" id="GO:0004843">
    <property type="term" value="F:cysteine-type deubiquitinase activity"/>
    <property type="evidence" value="ECO:0007669"/>
    <property type="project" value="UniProtKB-EC"/>
</dbReference>
<feature type="compositionally biased region" description="Basic and acidic residues" evidence="5">
    <location>
        <begin position="124"/>
        <end position="144"/>
    </location>
</feature>
<name>A0AAV2LMK5_KNICA</name>
<comment type="catalytic activity">
    <reaction evidence="1">
        <text>Thiol-dependent hydrolysis of ester, thioester, amide, peptide and isopeptide bonds formed by the C-terminal Gly of ubiquitin (a 76-residue protein attached to proteins as an intracellular targeting signal).</text>
        <dbReference type="EC" id="3.4.19.12"/>
    </reaction>
</comment>
<keyword evidence="4" id="KW-0378">Hydrolase</keyword>
<dbReference type="SUPFAM" id="SSF140856">
    <property type="entry name" value="USP8 N-terminal domain-like"/>
    <property type="match status" value="1"/>
</dbReference>
<evidence type="ECO:0000313" key="8">
    <source>
        <dbReference type="Proteomes" id="UP001497482"/>
    </source>
</evidence>
<dbReference type="Proteomes" id="UP001497482">
    <property type="component" value="Chromosome 4"/>
</dbReference>
<dbReference type="InterPro" id="IPR018200">
    <property type="entry name" value="USP_CS"/>
</dbReference>
<evidence type="ECO:0000256" key="1">
    <source>
        <dbReference type="ARBA" id="ARBA00000707"/>
    </source>
</evidence>
<dbReference type="PANTHER" id="PTHR21646:SF28">
    <property type="entry name" value="UBIQUITIN CARBOXYL-TERMINAL HYDROLASE 15"/>
    <property type="match status" value="1"/>
</dbReference>
<dbReference type="Gene3D" id="1.20.58.80">
    <property type="entry name" value="Phosphotransferase system, lactose/cellobiose-type IIA subunit"/>
    <property type="match status" value="1"/>
</dbReference>
<evidence type="ECO:0000313" key="7">
    <source>
        <dbReference type="EMBL" id="CAL1603557.1"/>
    </source>
</evidence>
<dbReference type="SUPFAM" id="SSF54001">
    <property type="entry name" value="Cysteine proteinases"/>
    <property type="match status" value="1"/>
</dbReference>
<dbReference type="FunFam" id="1.20.58.80:FF:000011">
    <property type="entry name" value="Ubiquitin carboxyl-terminal hydrolase 8"/>
    <property type="match status" value="1"/>
</dbReference>
<dbReference type="Pfam" id="PF00443">
    <property type="entry name" value="UCH"/>
    <property type="match status" value="1"/>
</dbReference>
<feature type="compositionally biased region" description="Basic and acidic residues" evidence="5">
    <location>
        <begin position="152"/>
        <end position="166"/>
    </location>
</feature>
<dbReference type="GO" id="GO:0005634">
    <property type="term" value="C:nucleus"/>
    <property type="evidence" value="ECO:0007669"/>
    <property type="project" value="TreeGrafter"/>
</dbReference>
<feature type="region of interest" description="Disordered" evidence="5">
    <location>
        <begin position="124"/>
        <end position="178"/>
    </location>
</feature>
<dbReference type="SUPFAM" id="SSF52821">
    <property type="entry name" value="Rhodanese/Cell cycle control phosphatase"/>
    <property type="match status" value="1"/>
</dbReference>
<evidence type="ECO:0000256" key="5">
    <source>
        <dbReference type="SAM" id="MobiDB-lite"/>
    </source>
</evidence>
<dbReference type="InterPro" id="IPR050185">
    <property type="entry name" value="Ub_carboxyl-term_hydrolase"/>
</dbReference>
<dbReference type="EC" id="3.4.19.12" evidence="3"/>
<dbReference type="Gene3D" id="3.90.70.10">
    <property type="entry name" value="Cysteine proteinases"/>
    <property type="match status" value="1"/>
</dbReference>
<dbReference type="Pfam" id="PF08969">
    <property type="entry name" value="USP8_dimer"/>
    <property type="match status" value="1"/>
</dbReference>
<comment type="similarity">
    <text evidence="2">Belongs to the peptidase C19 family.</text>
</comment>
<dbReference type="InterPro" id="IPR001394">
    <property type="entry name" value="Peptidase_C19_UCH"/>
</dbReference>
<dbReference type="AlphaFoldDB" id="A0AAV2LMK5"/>
<dbReference type="PROSITE" id="PS50235">
    <property type="entry name" value="USP_3"/>
    <property type="match status" value="1"/>
</dbReference>
<dbReference type="PANTHER" id="PTHR21646">
    <property type="entry name" value="UBIQUITIN CARBOXYL-TERMINAL HYDROLASE"/>
    <property type="match status" value="1"/>
</dbReference>
<evidence type="ECO:0000256" key="3">
    <source>
        <dbReference type="ARBA" id="ARBA00012759"/>
    </source>
</evidence>
<evidence type="ECO:0000256" key="2">
    <source>
        <dbReference type="ARBA" id="ARBA00009085"/>
    </source>
</evidence>
<dbReference type="InterPro" id="IPR015063">
    <property type="entry name" value="USP8_dimer"/>
</dbReference>
<dbReference type="InterPro" id="IPR036873">
    <property type="entry name" value="Rhodanese-like_dom_sf"/>
</dbReference>
<dbReference type="EMBL" id="OZ035826">
    <property type="protein sequence ID" value="CAL1603557.1"/>
    <property type="molecule type" value="Genomic_DNA"/>
</dbReference>
<dbReference type="GO" id="GO:0016579">
    <property type="term" value="P:protein deubiquitination"/>
    <property type="evidence" value="ECO:0007669"/>
    <property type="project" value="InterPro"/>
</dbReference>
<evidence type="ECO:0000259" key="6">
    <source>
        <dbReference type="PROSITE" id="PS50235"/>
    </source>
</evidence>
<dbReference type="PROSITE" id="PS00973">
    <property type="entry name" value="USP_2"/>
    <property type="match status" value="1"/>
</dbReference>
<reference evidence="7 8" key="1">
    <citation type="submission" date="2024-04" db="EMBL/GenBank/DDBJ databases">
        <authorList>
            <person name="Waldvogel A.-M."/>
            <person name="Schoenle A."/>
        </authorList>
    </citation>
    <scope>NUCLEOTIDE SEQUENCE [LARGE SCALE GENOMIC DNA]</scope>
</reference>
<dbReference type="InterPro" id="IPR038765">
    <property type="entry name" value="Papain-like_cys_pep_sf"/>
</dbReference>
<organism evidence="7 8">
    <name type="scientific">Knipowitschia caucasica</name>
    <name type="common">Caucasian dwarf goby</name>
    <name type="synonym">Pomatoschistus caucasicus</name>
    <dbReference type="NCBI Taxonomy" id="637954"/>
    <lineage>
        <taxon>Eukaryota</taxon>
        <taxon>Metazoa</taxon>
        <taxon>Chordata</taxon>
        <taxon>Craniata</taxon>
        <taxon>Vertebrata</taxon>
        <taxon>Euteleostomi</taxon>
        <taxon>Actinopterygii</taxon>
        <taxon>Neopterygii</taxon>
        <taxon>Teleostei</taxon>
        <taxon>Neoteleostei</taxon>
        <taxon>Acanthomorphata</taxon>
        <taxon>Gobiaria</taxon>
        <taxon>Gobiiformes</taxon>
        <taxon>Gobioidei</taxon>
        <taxon>Gobiidae</taxon>
        <taxon>Gobiinae</taxon>
        <taxon>Knipowitschia</taxon>
    </lineage>
</organism>
<accession>A0AAV2LMK5</accession>
<dbReference type="InterPro" id="IPR028889">
    <property type="entry name" value="USP"/>
</dbReference>
<proteinExistence type="inferred from homology"/>
<gene>
    <name evidence="7" type="ORF">KC01_LOCUS31226</name>
</gene>
<feature type="domain" description="USP" evidence="6">
    <location>
        <begin position="1"/>
        <end position="374"/>
    </location>
</feature>
<sequence length="384" mass="43539">MPAVSTGPKELYLSSSLGELNKKAEVKPEKITNTKSYVHSACKLFKAAEESRLDRDEEKAYVFYMKYLTIYDVIKKRPDFKQQQDFYMKLLGPNSIKKAIEEAEKLSENLKLRYEEVEVRRKLEEKERLEEKKRKEEITEKENSRLSPKTTSKKDNKKVKDGHNEIKNATPKAPTPAGGITAEKLMAMMKDQTITLIVMDARPFKDFEDSHIQVPVQTCISVPDEAVSPGITVNQIEAKLPEASKDQQATTPPLILSSTLSHRPTNPSLPNYHPPTFGCKGKSQVKLRTNVDFSTDSLDLSPFLSSSAFSSNYSSYKLYAVVNHIGHLNMGHYTALCYNTVTQTWFCFDDSEVRPVEGVLLQSPHAYILFYSRQSFLKPQIPGL</sequence>
<evidence type="ECO:0000256" key="4">
    <source>
        <dbReference type="ARBA" id="ARBA00022801"/>
    </source>
</evidence>
<keyword evidence="8" id="KW-1185">Reference proteome</keyword>